<comment type="caution">
    <text evidence="2">The sequence shown here is derived from an EMBL/GenBank/DDBJ whole genome shotgun (WGS) entry which is preliminary data.</text>
</comment>
<evidence type="ECO:0000256" key="1">
    <source>
        <dbReference type="SAM" id="MobiDB-lite"/>
    </source>
</evidence>
<evidence type="ECO:0000313" key="2">
    <source>
        <dbReference type="EMBL" id="KAJ8062609.1"/>
    </source>
</evidence>
<protein>
    <submittedName>
        <fullName evidence="2">Uncharacterized protein</fullName>
    </submittedName>
</protein>
<accession>A0A9X0AGW4</accession>
<feature type="region of interest" description="Disordered" evidence="1">
    <location>
        <begin position="143"/>
        <end position="168"/>
    </location>
</feature>
<dbReference type="AlphaFoldDB" id="A0A9X0AGW4"/>
<dbReference type="EMBL" id="JAPEIS010000010">
    <property type="protein sequence ID" value="KAJ8062609.1"/>
    <property type="molecule type" value="Genomic_DNA"/>
</dbReference>
<dbReference type="Proteomes" id="UP001152300">
    <property type="component" value="Unassembled WGS sequence"/>
</dbReference>
<reference evidence="2" key="1">
    <citation type="submission" date="2022-11" db="EMBL/GenBank/DDBJ databases">
        <title>Genome Resource of Sclerotinia nivalis Strain SnTB1, a Plant Pathogen Isolated from American Ginseng.</title>
        <authorList>
            <person name="Fan S."/>
        </authorList>
    </citation>
    <scope>NUCLEOTIDE SEQUENCE</scope>
    <source>
        <strain evidence="2">SnTB1</strain>
    </source>
</reference>
<gene>
    <name evidence="2" type="ORF">OCU04_009133</name>
</gene>
<evidence type="ECO:0000313" key="3">
    <source>
        <dbReference type="Proteomes" id="UP001152300"/>
    </source>
</evidence>
<name>A0A9X0AGW4_9HELO</name>
<dbReference type="OrthoDB" id="3564196at2759"/>
<keyword evidence="3" id="KW-1185">Reference proteome</keyword>
<organism evidence="2 3">
    <name type="scientific">Sclerotinia nivalis</name>
    <dbReference type="NCBI Taxonomy" id="352851"/>
    <lineage>
        <taxon>Eukaryota</taxon>
        <taxon>Fungi</taxon>
        <taxon>Dikarya</taxon>
        <taxon>Ascomycota</taxon>
        <taxon>Pezizomycotina</taxon>
        <taxon>Leotiomycetes</taxon>
        <taxon>Helotiales</taxon>
        <taxon>Sclerotiniaceae</taxon>
        <taxon>Sclerotinia</taxon>
    </lineage>
</organism>
<sequence length="184" mass="20393">MESYAVFSENYFEDDMRGNAIGSANLKPPITLLKSDGHPQDLLDLRRYPVPPSFEPSAAVDAPEAHGQFNANEDPLVQDCSSGSFDPLPYTPYNPFLDLPALDAYYYQPLEYFKGPVEGQIENCLYPNPSASILPVEQFQQHHPIAPDSPHQPEPQPIAEPSATVNNPTCPECQKTFARACDLK</sequence>
<proteinExistence type="predicted"/>